<evidence type="ECO:0000313" key="1">
    <source>
        <dbReference type="EMBL" id="TCD11597.1"/>
    </source>
</evidence>
<gene>
    <name evidence="1" type="primary">mobC</name>
    <name evidence="1" type="ORF">EZ449_04875</name>
</gene>
<dbReference type="RefSeq" id="WP_131556847.1">
    <property type="nucleotide sequence ID" value="NZ_SJSN01000003.1"/>
</dbReference>
<evidence type="ECO:0000313" key="2">
    <source>
        <dbReference type="Proteomes" id="UP000291485"/>
    </source>
</evidence>
<sequence length="119" mass="13575">MEELFSAGKSKGGRPVKKIKREKIIMVRLSKTDHFIIEGKANKAGIKISDWFRQAAKAGKVSPRISPEDLRVFRILAGMANNLNQLTKLSHEQGLLVFQKKCRELIGEIHELIAKYFRE</sequence>
<keyword evidence="2" id="KW-1185">Reference proteome</keyword>
<dbReference type="Proteomes" id="UP000291485">
    <property type="component" value="Unassembled WGS sequence"/>
</dbReference>
<dbReference type="AlphaFoldDB" id="A0A4R0P9Y7"/>
<protein>
    <submittedName>
        <fullName evidence="1">Plasmid mobilization relaxosome protein MobC</fullName>
    </submittedName>
</protein>
<reference evidence="1 2" key="1">
    <citation type="submission" date="2019-02" db="EMBL/GenBank/DDBJ databases">
        <title>Pedobacter sp. RP-3-11 sp. nov., isolated from Arctic soil.</title>
        <authorList>
            <person name="Dahal R.H."/>
        </authorList>
    </citation>
    <scope>NUCLEOTIDE SEQUENCE [LARGE SCALE GENOMIC DNA]</scope>
    <source>
        <strain evidence="1 2">RP-3-11</strain>
    </source>
</reference>
<dbReference type="OrthoDB" id="3268254at2"/>
<dbReference type="Pfam" id="PF21983">
    <property type="entry name" value="NikA-like"/>
    <property type="match status" value="1"/>
</dbReference>
<proteinExistence type="predicted"/>
<organism evidence="1 2">
    <name type="scientific">Pedobacter frigidisoli</name>
    <dbReference type="NCBI Taxonomy" id="2530455"/>
    <lineage>
        <taxon>Bacteria</taxon>
        <taxon>Pseudomonadati</taxon>
        <taxon>Bacteroidota</taxon>
        <taxon>Sphingobacteriia</taxon>
        <taxon>Sphingobacteriales</taxon>
        <taxon>Sphingobacteriaceae</taxon>
        <taxon>Pedobacter</taxon>
    </lineage>
</organism>
<dbReference type="InterPro" id="IPR053842">
    <property type="entry name" value="NikA-like"/>
</dbReference>
<comment type="caution">
    <text evidence="1">The sequence shown here is derived from an EMBL/GenBank/DDBJ whole genome shotgun (WGS) entry which is preliminary data.</text>
</comment>
<accession>A0A4R0P9Y7</accession>
<name>A0A4R0P9Y7_9SPHI</name>
<dbReference type="EMBL" id="SJSN01000003">
    <property type="protein sequence ID" value="TCD11597.1"/>
    <property type="molecule type" value="Genomic_DNA"/>
</dbReference>